<evidence type="ECO:0000256" key="5">
    <source>
        <dbReference type="ARBA" id="ARBA00022553"/>
    </source>
</evidence>
<keyword evidence="9" id="KW-0067">ATP-binding</keyword>
<dbReference type="InterPro" id="IPR003594">
    <property type="entry name" value="HATPase_dom"/>
</dbReference>
<dbReference type="CDD" id="cd00082">
    <property type="entry name" value="HisKA"/>
    <property type="match status" value="1"/>
</dbReference>
<dbReference type="KEGG" id="upl:DSM104440_03492"/>
<dbReference type="PANTHER" id="PTHR44936:SF10">
    <property type="entry name" value="SENSOR PROTEIN RSTB"/>
    <property type="match status" value="1"/>
</dbReference>
<comment type="catalytic activity">
    <reaction evidence="1">
        <text>ATP + protein L-histidine = ADP + protein N-phospho-L-histidine.</text>
        <dbReference type="EC" id="2.7.13.3"/>
    </reaction>
</comment>
<keyword evidence="6 12" id="KW-0808">Transferase</keyword>
<dbReference type="GO" id="GO:0005886">
    <property type="term" value="C:plasma membrane"/>
    <property type="evidence" value="ECO:0007669"/>
    <property type="project" value="UniProtKB-SubCell"/>
</dbReference>
<protein>
    <recommendedName>
        <fullName evidence="3">histidine kinase</fullName>
        <ecNumber evidence="3">2.7.13.3</ecNumber>
    </recommendedName>
</protein>
<evidence type="ECO:0000256" key="9">
    <source>
        <dbReference type="ARBA" id="ARBA00022840"/>
    </source>
</evidence>
<sequence length="284" mass="31499">MQFLSSTIGRLAAAILRRDLLRVRDAGCALSDGKLDTRVYLSANSPLHSFGDAFNSMAGRLAVLMASHKELTSAVSHELRHPLMRLRFRHSLVMEAVTPDEREHNLERMSEDLDLLDRLADELLTYAQLERAEPEVRLEKLQVAPWLAAIERQGREMVGARGDDLALEFRVCAIELRAEPRYLARAVGNLLSNAIRFASHKIRVTVESDPSGSRIHVDDDGPGVPTGAREQVFEPFWRGDASRDRKAAGFGIGLALVRRIARWHGGDATVGESALGGARFTISW</sequence>
<accession>A0A6M4HF36</accession>
<dbReference type="InterPro" id="IPR005467">
    <property type="entry name" value="His_kinase_dom"/>
</dbReference>
<dbReference type="SUPFAM" id="SSF47384">
    <property type="entry name" value="Homodimeric domain of signal transducing histidine kinase"/>
    <property type="match status" value="1"/>
</dbReference>
<evidence type="ECO:0000313" key="13">
    <source>
        <dbReference type="Proteomes" id="UP000503096"/>
    </source>
</evidence>
<dbReference type="InterPro" id="IPR036890">
    <property type="entry name" value="HATPase_C_sf"/>
</dbReference>
<dbReference type="Proteomes" id="UP000503096">
    <property type="component" value="Chromosome"/>
</dbReference>
<dbReference type="InterPro" id="IPR004358">
    <property type="entry name" value="Sig_transdc_His_kin-like_C"/>
</dbReference>
<evidence type="ECO:0000313" key="12">
    <source>
        <dbReference type="EMBL" id="QJR16657.1"/>
    </source>
</evidence>
<evidence type="ECO:0000256" key="1">
    <source>
        <dbReference type="ARBA" id="ARBA00000085"/>
    </source>
</evidence>
<dbReference type="GO" id="GO:0005524">
    <property type="term" value="F:ATP binding"/>
    <property type="evidence" value="ECO:0007669"/>
    <property type="project" value="UniProtKB-KW"/>
</dbReference>
<evidence type="ECO:0000256" key="4">
    <source>
        <dbReference type="ARBA" id="ARBA00022475"/>
    </source>
</evidence>
<feature type="domain" description="Histidine kinase" evidence="10">
    <location>
        <begin position="74"/>
        <end position="284"/>
    </location>
</feature>
<comment type="subcellular location">
    <subcellularLocation>
        <location evidence="2">Cell membrane</location>
        <topology evidence="2">Multi-pass membrane protein</topology>
    </subcellularLocation>
</comment>
<evidence type="ECO:0000256" key="2">
    <source>
        <dbReference type="ARBA" id="ARBA00004651"/>
    </source>
</evidence>
<dbReference type="SMART" id="SM00388">
    <property type="entry name" value="HisKA"/>
    <property type="match status" value="1"/>
</dbReference>
<dbReference type="GO" id="GO:0000155">
    <property type="term" value="F:phosphorelay sensor kinase activity"/>
    <property type="evidence" value="ECO:0007669"/>
    <property type="project" value="InterPro"/>
</dbReference>
<keyword evidence="5" id="KW-0597">Phosphoprotein</keyword>
<keyword evidence="4" id="KW-0472">Membrane</keyword>
<dbReference type="PROSITE" id="PS50109">
    <property type="entry name" value="HIS_KIN"/>
    <property type="match status" value="1"/>
</dbReference>
<dbReference type="InterPro" id="IPR003660">
    <property type="entry name" value="HAMP_dom"/>
</dbReference>
<dbReference type="InterPro" id="IPR050980">
    <property type="entry name" value="2C_sensor_his_kinase"/>
</dbReference>
<dbReference type="InParanoid" id="A0A6M4HF36"/>
<dbReference type="Gene3D" id="3.30.565.10">
    <property type="entry name" value="Histidine kinase-like ATPase, C-terminal domain"/>
    <property type="match status" value="1"/>
</dbReference>
<proteinExistence type="predicted"/>
<evidence type="ECO:0000256" key="3">
    <source>
        <dbReference type="ARBA" id="ARBA00012438"/>
    </source>
</evidence>
<dbReference type="SMART" id="SM00387">
    <property type="entry name" value="HATPase_c"/>
    <property type="match status" value="1"/>
</dbReference>
<dbReference type="InterPro" id="IPR003661">
    <property type="entry name" value="HisK_dim/P_dom"/>
</dbReference>
<dbReference type="Pfam" id="PF00512">
    <property type="entry name" value="HisKA"/>
    <property type="match status" value="1"/>
</dbReference>
<gene>
    <name evidence="12" type="primary">rstB_2</name>
    <name evidence="12" type="ORF">DSM104440_03492</name>
</gene>
<name>A0A6M4HF36_9PROT</name>
<evidence type="ECO:0000259" key="11">
    <source>
        <dbReference type="PROSITE" id="PS50885"/>
    </source>
</evidence>
<keyword evidence="7" id="KW-0547">Nucleotide-binding</keyword>
<reference evidence="12 13" key="1">
    <citation type="submission" date="2020-04" db="EMBL/GenBank/DDBJ databases">
        <title>Usitatibacter rugosus gen. nov., sp. nov. and Usitatibacter palustris sp. nov., novel members of Usitatibacteraceae fam. nov. within the order Nitrosomonadales isolated from soil.</title>
        <authorList>
            <person name="Huber K.J."/>
            <person name="Neumann-Schaal M."/>
            <person name="Geppert A."/>
            <person name="Luckner M."/>
            <person name="Wanner G."/>
            <person name="Overmann J."/>
        </authorList>
    </citation>
    <scope>NUCLEOTIDE SEQUENCE [LARGE SCALE GENOMIC DNA]</scope>
    <source>
        <strain evidence="12 13">Swamp67</strain>
    </source>
</reference>
<keyword evidence="13" id="KW-1185">Reference proteome</keyword>
<dbReference type="EC" id="2.7.13.3" evidence="3"/>
<dbReference type="AlphaFoldDB" id="A0A6M4HF36"/>
<keyword evidence="4" id="KW-1003">Cell membrane</keyword>
<dbReference type="Pfam" id="PF02518">
    <property type="entry name" value="HATPase_c"/>
    <property type="match status" value="1"/>
</dbReference>
<organism evidence="12 13">
    <name type="scientific">Usitatibacter palustris</name>
    <dbReference type="NCBI Taxonomy" id="2732487"/>
    <lineage>
        <taxon>Bacteria</taxon>
        <taxon>Pseudomonadati</taxon>
        <taxon>Pseudomonadota</taxon>
        <taxon>Betaproteobacteria</taxon>
        <taxon>Nitrosomonadales</taxon>
        <taxon>Usitatibacteraceae</taxon>
        <taxon>Usitatibacter</taxon>
    </lineage>
</organism>
<dbReference type="EMBL" id="CP053073">
    <property type="protein sequence ID" value="QJR16657.1"/>
    <property type="molecule type" value="Genomic_DNA"/>
</dbReference>
<dbReference type="Gene3D" id="1.10.287.130">
    <property type="match status" value="1"/>
</dbReference>
<dbReference type="PROSITE" id="PS50885">
    <property type="entry name" value="HAMP"/>
    <property type="match status" value="1"/>
</dbReference>
<evidence type="ECO:0000256" key="8">
    <source>
        <dbReference type="ARBA" id="ARBA00022777"/>
    </source>
</evidence>
<dbReference type="SUPFAM" id="SSF55874">
    <property type="entry name" value="ATPase domain of HSP90 chaperone/DNA topoisomerase II/histidine kinase"/>
    <property type="match status" value="1"/>
</dbReference>
<evidence type="ECO:0000256" key="7">
    <source>
        <dbReference type="ARBA" id="ARBA00022741"/>
    </source>
</evidence>
<dbReference type="PRINTS" id="PR00344">
    <property type="entry name" value="BCTRLSENSOR"/>
</dbReference>
<feature type="domain" description="HAMP" evidence="11">
    <location>
        <begin position="14"/>
        <end position="66"/>
    </location>
</feature>
<evidence type="ECO:0000256" key="6">
    <source>
        <dbReference type="ARBA" id="ARBA00022679"/>
    </source>
</evidence>
<evidence type="ECO:0000259" key="10">
    <source>
        <dbReference type="PROSITE" id="PS50109"/>
    </source>
</evidence>
<keyword evidence="8" id="KW-0418">Kinase</keyword>
<dbReference type="PANTHER" id="PTHR44936">
    <property type="entry name" value="SENSOR PROTEIN CREC"/>
    <property type="match status" value="1"/>
</dbReference>
<dbReference type="InterPro" id="IPR036097">
    <property type="entry name" value="HisK_dim/P_sf"/>
</dbReference>